<keyword evidence="2" id="KW-1185">Reference proteome</keyword>
<proteinExistence type="predicted"/>
<dbReference type="eggNOG" id="COG1783">
    <property type="taxonomic scope" value="Bacteria"/>
</dbReference>
<gene>
    <name evidence="1" type="ordered locus">Mmc1_1690</name>
</gene>
<protein>
    <submittedName>
        <fullName evidence="1">Uncharacterized protein</fullName>
    </submittedName>
</protein>
<evidence type="ECO:0000313" key="2">
    <source>
        <dbReference type="Proteomes" id="UP000002586"/>
    </source>
</evidence>
<dbReference type="HOGENOM" id="CLU_031708_0_0_5"/>
<dbReference type="Gene3D" id="3.40.50.300">
    <property type="entry name" value="P-loop containing nucleotide triphosphate hydrolases"/>
    <property type="match status" value="1"/>
</dbReference>
<dbReference type="InterPro" id="IPR027417">
    <property type="entry name" value="P-loop_NTPase"/>
</dbReference>
<organism evidence="1 2">
    <name type="scientific">Magnetococcus marinus (strain ATCC BAA-1437 / JCM 17883 / MC-1)</name>
    <dbReference type="NCBI Taxonomy" id="156889"/>
    <lineage>
        <taxon>Bacteria</taxon>
        <taxon>Pseudomonadati</taxon>
        <taxon>Pseudomonadota</taxon>
        <taxon>Magnetococcia</taxon>
        <taxon>Magnetococcales</taxon>
        <taxon>Magnetococcaceae</taxon>
        <taxon>Magnetococcus</taxon>
    </lineage>
</organism>
<name>A0L8A6_MAGMM</name>
<sequence length="445" mass="50652">MPELFFGGARGGGKTDFLLGDFLQETYLGGAWRGILFRRTYGELEEVQNRAQQLFAPLGAVYKASDRTWRFQGGSVLKLRYLERAADAARYQGHQYTWIGWDELTNWPDDVAYKMLMACLRSAHGIKHKRIRASGNPGGAGHQWVKRRFIDPAPAGYQLLQDELSRHPRIFIPSSVRDNAILTENDPDYVERLKDVGSKELVRAWLEGDWNIIMGAFFDRWSSKMVIKPRALPSHWTRFRAFDWGSARPFSVGWWAVSDGELEGLPKNALVRYREWYGSNGNPNVGLKMDAESVARGILAKEAKDETIHYSVADPAIFAKDGGPSIGERMAREGVRFKPADNRSRVGGWDQMRQRMVGEDGVPMLYCFDTCIDSIRTIPSLQHDESRPEDLDTSAEDHAADEWRYALMSRPYLRPKAAVKADGLLQLPTLDEMWAQQQRVTVHRI</sequence>
<dbReference type="KEGG" id="mgm:Mmc1_1690"/>
<dbReference type="Gene3D" id="3.30.420.280">
    <property type="match status" value="1"/>
</dbReference>
<evidence type="ECO:0000313" key="1">
    <source>
        <dbReference type="EMBL" id="ABK44199.1"/>
    </source>
</evidence>
<dbReference type="AlphaFoldDB" id="A0L8A6"/>
<dbReference type="EMBL" id="CP000471">
    <property type="protein sequence ID" value="ABK44199.1"/>
    <property type="molecule type" value="Genomic_DNA"/>
</dbReference>
<dbReference type="Pfam" id="PF03237">
    <property type="entry name" value="Terminase_6N"/>
    <property type="match status" value="1"/>
</dbReference>
<reference evidence="2" key="1">
    <citation type="journal article" date="2009" name="Appl. Environ. Microbiol.">
        <title>Complete genome sequence of the chemolithoautotrophic marine magnetotactic coccus strain MC-1.</title>
        <authorList>
            <person name="Schubbe S."/>
            <person name="Williams T.J."/>
            <person name="Xie G."/>
            <person name="Kiss H.E."/>
            <person name="Brettin T.S."/>
            <person name="Martinez D."/>
            <person name="Ross C.A."/>
            <person name="Schuler D."/>
            <person name="Cox B.L."/>
            <person name="Nealson K.H."/>
            <person name="Bazylinski D.A."/>
        </authorList>
    </citation>
    <scope>NUCLEOTIDE SEQUENCE [LARGE SCALE GENOMIC DNA]</scope>
    <source>
        <strain evidence="2">ATCC BAA-1437 / JCM 17883 / MC-1</strain>
    </source>
</reference>
<dbReference type="Proteomes" id="UP000002586">
    <property type="component" value="Chromosome"/>
</dbReference>
<reference evidence="1 2" key="2">
    <citation type="journal article" date="2012" name="Int. J. Syst. Evol. Microbiol.">
        <title>Magnetococcus marinus gen. nov., sp. nov., a marine, magnetotactic bacterium that represents a novel lineage (Magnetococcaceae fam. nov.; Magnetococcales ord. nov.) at the base of the Alphaproteobacteria.</title>
        <authorList>
            <person name="Bazylinski D.A."/>
            <person name="Williams T.J."/>
            <person name="Lefevre C.T."/>
            <person name="Berg R.J."/>
            <person name="Zhang C.L."/>
            <person name="Bowser S.S."/>
            <person name="Dean A.J."/>
            <person name="Beveridge T.J."/>
        </authorList>
    </citation>
    <scope>NUCLEOTIDE SEQUENCE [LARGE SCALE GENOMIC DNA]</scope>
    <source>
        <strain evidence="2">ATCC BAA-1437 / JCM 17883 / MC-1</strain>
    </source>
</reference>
<dbReference type="STRING" id="156889.Mmc1_1690"/>
<accession>A0L8A6</accession>